<organism evidence="12 13">
    <name type="scientific">Stereocaulon virgatum</name>
    <dbReference type="NCBI Taxonomy" id="373712"/>
    <lineage>
        <taxon>Eukaryota</taxon>
        <taxon>Fungi</taxon>
        <taxon>Dikarya</taxon>
        <taxon>Ascomycota</taxon>
        <taxon>Pezizomycotina</taxon>
        <taxon>Lecanoromycetes</taxon>
        <taxon>OSLEUM clade</taxon>
        <taxon>Lecanoromycetidae</taxon>
        <taxon>Lecanorales</taxon>
        <taxon>Lecanorineae</taxon>
        <taxon>Stereocaulaceae</taxon>
        <taxon>Stereocaulon</taxon>
    </lineage>
</organism>
<dbReference type="NCBIfam" id="NF002325">
    <property type="entry name" value="PRK01278.1"/>
    <property type="match status" value="1"/>
</dbReference>
<dbReference type="Pfam" id="PF00202">
    <property type="entry name" value="Aminotran_3"/>
    <property type="match status" value="1"/>
</dbReference>
<evidence type="ECO:0000256" key="10">
    <source>
        <dbReference type="RuleBase" id="RU003560"/>
    </source>
</evidence>
<dbReference type="InterPro" id="IPR015422">
    <property type="entry name" value="PyrdxlP-dep_Trfase_small"/>
</dbReference>
<keyword evidence="13" id="KW-1185">Reference proteome</keyword>
<dbReference type="PIRSF" id="PIRSF000521">
    <property type="entry name" value="Transaminase_4ab_Lys_Orn"/>
    <property type="match status" value="1"/>
</dbReference>
<dbReference type="PROSITE" id="PS00600">
    <property type="entry name" value="AA_TRANSFER_CLASS_3"/>
    <property type="match status" value="1"/>
</dbReference>
<dbReference type="InterPro" id="IPR005814">
    <property type="entry name" value="Aminotrans_3"/>
</dbReference>
<evidence type="ECO:0000313" key="13">
    <source>
        <dbReference type="Proteomes" id="UP001590950"/>
    </source>
</evidence>
<evidence type="ECO:0000256" key="4">
    <source>
        <dbReference type="ARBA" id="ARBA00008954"/>
    </source>
</evidence>
<dbReference type="PANTHER" id="PTHR11986">
    <property type="entry name" value="AMINOTRANSFERASE CLASS III"/>
    <property type="match status" value="1"/>
</dbReference>
<protein>
    <recommendedName>
        <fullName evidence="5">acetylornithine transaminase</fullName>
        <ecNumber evidence="5">2.6.1.11</ecNumber>
    </recommendedName>
</protein>
<dbReference type="InterPro" id="IPR049704">
    <property type="entry name" value="Aminotrans_3_PPA_site"/>
</dbReference>
<evidence type="ECO:0000256" key="9">
    <source>
        <dbReference type="ARBA" id="ARBA00022898"/>
    </source>
</evidence>
<dbReference type="InterPro" id="IPR004636">
    <property type="entry name" value="AcOrn/SuccOrn_fam"/>
</dbReference>
<evidence type="ECO:0000256" key="2">
    <source>
        <dbReference type="ARBA" id="ARBA00004173"/>
    </source>
</evidence>
<evidence type="ECO:0000256" key="5">
    <source>
        <dbReference type="ARBA" id="ARBA00012919"/>
    </source>
</evidence>
<sequence length="471" mass="51232">MREIVSIRRNAAAMAVPTSSQPEQSASDIHREASLPNPDPPKDSQTAAIVDEHLQYMVATYVRPPPMMVKGKGCYVWDIENRRYLDFTAGIAVNALGHCDPEMARLMGQQARTLVHTSNLYHNPWTGALSQLLVTKTRSSGSMHGASKVFVCNSGSEANEAAIKFARKVGKIRQPSGKQHEIVSFNESFHGRTMGSLSATPNPKYQKPFGPMIPGFRYGTYNDEAGIENLVNERTCGVIVEPVQGEGGVNVATASFLQALRNRCNEVGAVLIYDEIQCGLSRTGQLWAHANLPPSAHPDIVTTAKALGNGFPIGATMVTEEVARCVVTGDHGTTFGGNPLACRLAHYIVSRLSDPELQSGVVEKEKTFRVGFERLRKRFPELIKEVRGRGLILGLQLTQAPTPIVTAARERGLLIITAGTNTLRFVPPLVISNEEIEEGLGILEQAMEIALNSKEQIDGTKGQQEMAPEGR</sequence>
<comment type="caution">
    <text evidence="12">The sequence shown here is derived from an EMBL/GenBank/DDBJ whole genome shotgun (WGS) entry which is preliminary data.</text>
</comment>
<dbReference type="SUPFAM" id="SSF53383">
    <property type="entry name" value="PLP-dependent transferases"/>
    <property type="match status" value="1"/>
</dbReference>
<comment type="similarity">
    <text evidence="4 10">Belongs to the class-III pyridoxal-phosphate-dependent aminotransferase family.</text>
</comment>
<dbReference type="EC" id="2.6.1.11" evidence="5"/>
<dbReference type="InterPro" id="IPR015424">
    <property type="entry name" value="PyrdxlP-dep_Trfase"/>
</dbReference>
<dbReference type="InterPro" id="IPR015421">
    <property type="entry name" value="PyrdxlP-dep_Trfase_major"/>
</dbReference>
<evidence type="ECO:0000256" key="1">
    <source>
        <dbReference type="ARBA" id="ARBA00001933"/>
    </source>
</evidence>
<dbReference type="CDD" id="cd00610">
    <property type="entry name" value="OAT_like"/>
    <property type="match status" value="1"/>
</dbReference>
<dbReference type="NCBIfam" id="TIGR00707">
    <property type="entry name" value="argD"/>
    <property type="match status" value="1"/>
</dbReference>
<comment type="cofactor">
    <cofactor evidence="1">
        <name>pyridoxal 5'-phosphate</name>
        <dbReference type="ChEBI" id="CHEBI:597326"/>
    </cofactor>
</comment>
<evidence type="ECO:0000313" key="12">
    <source>
        <dbReference type="EMBL" id="KAL2037170.1"/>
    </source>
</evidence>
<reference evidence="12 13" key="1">
    <citation type="submission" date="2024-09" db="EMBL/GenBank/DDBJ databases">
        <title>Rethinking Asexuality: The Enigmatic Case of Functional Sexual Genes in Lepraria (Stereocaulaceae).</title>
        <authorList>
            <person name="Doellman M."/>
            <person name="Sun Y."/>
            <person name="Barcenas-Pena A."/>
            <person name="Lumbsch H.T."/>
            <person name="Grewe F."/>
        </authorList>
    </citation>
    <scope>NUCLEOTIDE SEQUENCE [LARGE SCALE GENOMIC DNA]</scope>
    <source>
        <strain evidence="12 13">Mercado 3170</strain>
    </source>
</reference>
<dbReference type="HAMAP" id="MF_01107">
    <property type="entry name" value="ArgD_aminotrans_3"/>
    <property type="match status" value="1"/>
</dbReference>
<dbReference type="PANTHER" id="PTHR11986:SF79">
    <property type="entry name" value="ACETYLORNITHINE AMINOTRANSFERASE, MITOCHONDRIAL"/>
    <property type="match status" value="1"/>
</dbReference>
<dbReference type="EMBL" id="JBEFKJ010000043">
    <property type="protein sequence ID" value="KAL2037170.1"/>
    <property type="molecule type" value="Genomic_DNA"/>
</dbReference>
<keyword evidence="8" id="KW-0808">Transferase</keyword>
<feature type="region of interest" description="Disordered" evidence="11">
    <location>
        <begin position="12"/>
        <end position="45"/>
    </location>
</feature>
<gene>
    <name evidence="12" type="ORF">N7G274_010033</name>
</gene>
<keyword evidence="7" id="KW-0028">Amino-acid biosynthesis</keyword>
<dbReference type="Gene3D" id="3.40.640.10">
    <property type="entry name" value="Type I PLP-dependent aspartate aminotransferase-like (Major domain)"/>
    <property type="match status" value="1"/>
</dbReference>
<dbReference type="Proteomes" id="UP001590950">
    <property type="component" value="Unassembled WGS sequence"/>
</dbReference>
<evidence type="ECO:0000256" key="3">
    <source>
        <dbReference type="ARBA" id="ARBA00005024"/>
    </source>
</evidence>
<evidence type="ECO:0000256" key="6">
    <source>
        <dbReference type="ARBA" id="ARBA00022576"/>
    </source>
</evidence>
<accession>A0ABR3ZWP8</accession>
<feature type="compositionally biased region" description="Polar residues" evidence="11">
    <location>
        <begin position="17"/>
        <end position="27"/>
    </location>
</feature>
<keyword evidence="6" id="KW-0032">Aminotransferase</keyword>
<name>A0ABR3ZWP8_9LECA</name>
<comment type="pathway">
    <text evidence="3">Amino-acid biosynthesis; L-arginine biosynthesis; N(2)-acetyl-L-ornithine from L-glutamate: step 4/4.</text>
</comment>
<proteinExistence type="inferred from homology"/>
<dbReference type="InterPro" id="IPR050103">
    <property type="entry name" value="Class-III_PLP-dep_AT"/>
</dbReference>
<dbReference type="Gene3D" id="3.90.1150.10">
    <property type="entry name" value="Aspartate Aminotransferase, domain 1"/>
    <property type="match status" value="1"/>
</dbReference>
<evidence type="ECO:0000256" key="7">
    <source>
        <dbReference type="ARBA" id="ARBA00022605"/>
    </source>
</evidence>
<keyword evidence="9 10" id="KW-0663">Pyridoxal phosphate</keyword>
<comment type="subcellular location">
    <subcellularLocation>
        <location evidence="2">Mitochondrion</location>
    </subcellularLocation>
</comment>
<evidence type="ECO:0000256" key="8">
    <source>
        <dbReference type="ARBA" id="ARBA00022679"/>
    </source>
</evidence>
<evidence type="ECO:0000256" key="11">
    <source>
        <dbReference type="SAM" id="MobiDB-lite"/>
    </source>
</evidence>